<dbReference type="HOGENOM" id="CLU_038570_0_0_9"/>
<dbReference type="EMBL" id="CP002160">
    <property type="protein sequence ID" value="ADL50664.1"/>
    <property type="molecule type" value="Genomic_DNA"/>
</dbReference>
<dbReference type="eggNOG" id="COG1216">
    <property type="taxonomic scope" value="Bacteria"/>
</dbReference>
<dbReference type="InterPro" id="IPR032719">
    <property type="entry name" value="WbsX"/>
</dbReference>
<organism evidence="1 2">
    <name type="scientific">Clostridium cellulovorans (strain ATCC 35296 / DSM 3052 / OCM 3 / 743B)</name>
    <dbReference type="NCBI Taxonomy" id="573061"/>
    <lineage>
        <taxon>Bacteria</taxon>
        <taxon>Bacillati</taxon>
        <taxon>Bacillota</taxon>
        <taxon>Clostridia</taxon>
        <taxon>Eubacteriales</taxon>
        <taxon>Clostridiaceae</taxon>
        <taxon>Clostridium</taxon>
    </lineage>
</organism>
<dbReference type="STRING" id="573061.Clocel_0894"/>
<dbReference type="PANTHER" id="PTHR41244:SF1">
    <property type="entry name" value="GLYCOSYLTRANSFERASE"/>
    <property type="match status" value="1"/>
</dbReference>
<evidence type="ECO:0000313" key="2">
    <source>
        <dbReference type="Proteomes" id="UP000002730"/>
    </source>
</evidence>
<proteinExistence type="predicted"/>
<dbReference type="PANTHER" id="PTHR41244">
    <property type="entry name" value="RHAMNAN SYNTHESIS F"/>
    <property type="match status" value="1"/>
</dbReference>
<dbReference type="KEGG" id="ccb:Clocel_0894"/>
<dbReference type="Gene3D" id="3.20.20.80">
    <property type="entry name" value="Glycosidases"/>
    <property type="match status" value="1"/>
</dbReference>
<accession>D9ST48</accession>
<gene>
    <name evidence="1" type="ordered locus">Clocel_0894</name>
</gene>
<dbReference type="Proteomes" id="UP000002730">
    <property type="component" value="Chromosome"/>
</dbReference>
<sequence>MDTKILALYLPQFYETEYNNNWWGKGYTEWVACKNAKPLYKNHYQPRAPLNNDYYELTDVDTLRWQSNIAKDHGIDGFAIYHYYSKGQKLLEKPTELLLKNKDIATEFCLYWANHDWRRNWFGREPELLFKQEYGDKQDWIAHFDYCKDYFIDKRYIKLENKPVFFIFEANNFKKLDEFIQCWNEKAKKLGFDGIYFVKTIGPRSTLDKGKCDAVFEREPMYTLRYGISKQKYLFSRFLMLKNRILNKLLKKFNIGILESSFSYKNCWENIINRTPKQDNTILGGFTDWDNTPRRSYDGMIMKGTTPELFQYYMEKQMERCKEYKSPFVVINAWNEWAEGAYLEPDEKYGYAFLNAIKNCKNVKSGE</sequence>
<dbReference type="RefSeq" id="WP_010076496.1">
    <property type="nucleotide sequence ID" value="NC_014393.1"/>
</dbReference>
<name>D9ST48_CLOC7</name>
<keyword evidence="2" id="KW-1185">Reference proteome</keyword>
<reference evidence="1 2" key="1">
    <citation type="submission" date="2010-08" db="EMBL/GenBank/DDBJ databases">
        <title>Complete sequence of Clostridium cellulovorans 743B.</title>
        <authorList>
            <consortium name="US DOE Joint Genome Institute"/>
            <person name="Lucas S."/>
            <person name="Copeland A."/>
            <person name="Lapidus A."/>
            <person name="Cheng J.-F."/>
            <person name="Bruce D."/>
            <person name="Goodwin L."/>
            <person name="Pitluck S."/>
            <person name="Chertkov O."/>
            <person name="Detter J.C."/>
            <person name="Han C."/>
            <person name="Tapia R."/>
            <person name="Land M."/>
            <person name="Hauser L."/>
            <person name="Chang Y.-J."/>
            <person name="Jeffries C."/>
            <person name="Kyrpides N."/>
            <person name="Ivanova N."/>
            <person name="Mikhailova N."/>
            <person name="Hemme C.L."/>
            <person name="Woyke T."/>
        </authorList>
    </citation>
    <scope>NUCLEOTIDE SEQUENCE [LARGE SCALE GENOMIC DNA]</scope>
    <source>
        <strain evidence="2">ATCC 35296 / DSM 3052 / OCM 3 / 743B</strain>
    </source>
</reference>
<dbReference type="AlphaFoldDB" id="D9ST48"/>
<dbReference type="CDD" id="cd11579">
    <property type="entry name" value="Glyco_tran_WbsX"/>
    <property type="match status" value="1"/>
</dbReference>
<protein>
    <recommendedName>
        <fullName evidence="3">Glycosyl transferase</fullName>
    </recommendedName>
</protein>
<dbReference type="Pfam" id="PF14307">
    <property type="entry name" value="Glyco_tran_WbsX"/>
    <property type="match status" value="1"/>
</dbReference>
<evidence type="ECO:0008006" key="3">
    <source>
        <dbReference type="Google" id="ProtNLM"/>
    </source>
</evidence>
<evidence type="ECO:0000313" key="1">
    <source>
        <dbReference type="EMBL" id="ADL50664.1"/>
    </source>
</evidence>
<dbReference type="OrthoDB" id="9816424at2"/>